<evidence type="ECO:0000256" key="4">
    <source>
        <dbReference type="ARBA" id="ARBA00022692"/>
    </source>
</evidence>
<comment type="caution">
    <text evidence="14">The sequence shown here is derived from an EMBL/GenBank/DDBJ whole genome shotgun (WGS) entry which is preliminary data.</text>
</comment>
<comment type="similarity">
    <text evidence="11 13">Belongs to the fluoride channel Fluc/FEX (TC 1.A.43) family.</text>
</comment>
<feature type="binding site" evidence="13">
    <location>
        <position position="75"/>
    </location>
    <ligand>
        <name>Na(+)</name>
        <dbReference type="ChEBI" id="CHEBI:29101"/>
        <note>structural</note>
    </ligand>
</feature>
<organism evidence="14 15">
    <name type="scientific">Neisseria montereyensis</name>
    <dbReference type="NCBI Taxonomy" id="2973938"/>
    <lineage>
        <taxon>Bacteria</taxon>
        <taxon>Pseudomonadati</taxon>
        <taxon>Pseudomonadota</taxon>
        <taxon>Betaproteobacteria</taxon>
        <taxon>Neisseriales</taxon>
        <taxon>Neisseriaceae</taxon>
        <taxon>Neisseria</taxon>
    </lineage>
</organism>
<name>A0ABT2FD35_9NEIS</name>
<evidence type="ECO:0000256" key="11">
    <source>
        <dbReference type="ARBA" id="ARBA00035120"/>
    </source>
</evidence>
<keyword evidence="6 13" id="KW-1133">Transmembrane helix</keyword>
<evidence type="ECO:0000256" key="2">
    <source>
        <dbReference type="ARBA" id="ARBA00022475"/>
    </source>
</evidence>
<keyword evidence="10 13" id="KW-0407">Ion channel</keyword>
<evidence type="ECO:0000313" key="15">
    <source>
        <dbReference type="Proteomes" id="UP001166947"/>
    </source>
</evidence>
<dbReference type="EMBL" id="JANUXW010000003">
    <property type="protein sequence ID" value="MCS4533639.1"/>
    <property type="molecule type" value="Genomic_DNA"/>
</dbReference>
<dbReference type="HAMAP" id="MF_00454">
    <property type="entry name" value="FluC"/>
    <property type="match status" value="1"/>
</dbReference>
<evidence type="ECO:0000256" key="3">
    <source>
        <dbReference type="ARBA" id="ARBA00022519"/>
    </source>
</evidence>
<feature type="transmembrane region" description="Helical" evidence="13">
    <location>
        <begin position="31"/>
        <end position="55"/>
    </location>
</feature>
<keyword evidence="9 13" id="KW-0472">Membrane</keyword>
<keyword evidence="15" id="KW-1185">Reference proteome</keyword>
<evidence type="ECO:0000256" key="12">
    <source>
        <dbReference type="ARBA" id="ARBA00035585"/>
    </source>
</evidence>
<dbReference type="NCBIfam" id="NF010792">
    <property type="entry name" value="PRK14196.1"/>
    <property type="match status" value="1"/>
</dbReference>
<keyword evidence="3" id="KW-0997">Cell inner membrane</keyword>
<reference evidence="14" key="2">
    <citation type="journal article" date="2023" name="Curr. Microbiol.">
        <title>Neisseria montereyensis sp. nov., Isolated from Oropharynx of California Sea Lion (Zalophus californianus): Genomic, Phylogenetic, and Phenotypic Study.</title>
        <authorList>
            <person name="Volokhov D.V."/>
            <person name="Zagorodnyaya T.A."/>
            <person name="Furtak V.A."/>
            <person name="Nattanmai G."/>
            <person name="Randall L."/>
            <person name="Jose S."/>
            <person name="Gao Y."/>
            <person name="Gulland F.M."/>
            <person name="Eisenberg T."/>
            <person name="Delmonte P."/>
            <person name="Blom J."/>
            <person name="Mitchell K.K."/>
        </authorList>
    </citation>
    <scope>NUCLEOTIDE SEQUENCE</scope>
    <source>
        <strain evidence="14">CSL10203-ORH2</strain>
    </source>
</reference>
<dbReference type="Pfam" id="PF02537">
    <property type="entry name" value="CRCB"/>
    <property type="match status" value="1"/>
</dbReference>
<dbReference type="InterPro" id="IPR003691">
    <property type="entry name" value="FluC"/>
</dbReference>
<protein>
    <recommendedName>
        <fullName evidence="13">Fluoride-specific ion channel FluC</fullName>
    </recommendedName>
</protein>
<keyword evidence="5 13" id="KW-0479">Metal-binding</keyword>
<dbReference type="Proteomes" id="UP001166947">
    <property type="component" value="Unassembled WGS sequence"/>
</dbReference>
<keyword evidence="2 13" id="KW-1003">Cell membrane</keyword>
<evidence type="ECO:0000256" key="5">
    <source>
        <dbReference type="ARBA" id="ARBA00022723"/>
    </source>
</evidence>
<proteinExistence type="inferred from homology"/>
<sequence>MPANFFAIIVGAAFGALFRHAFSVWFAGTSAWLALGTLVANWTGAYLIGLIASLLESFPHFGPNWRLLLITGFLGSLTTFSGFSLEIIGMLQEQRWAAAVATASLHLFGSLFLTFLGIETVQLFR</sequence>
<evidence type="ECO:0000256" key="1">
    <source>
        <dbReference type="ARBA" id="ARBA00004651"/>
    </source>
</evidence>
<keyword evidence="13" id="KW-0813">Transport</keyword>
<dbReference type="PANTHER" id="PTHR28259">
    <property type="entry name" value="FLUORIDE EXPORT PROTEIN 1-RELATED"/>
    <property type="match status" value="1"/>
</dbReference>
<evidence type="ECO:0000256" key="9">
    <source>
        <dbReference type="ARBA" id="ARBA00023136"/>
    </source>
</evidence>
<comment type="activity regulation">
    <text evidence="13">Na(+) is not transported, but it plays an essential structural role and its presence is essential for fluoride channel function.</text>
</comment>
<dbReference type="RefSeq" id="WP_259291447.1">
    <property type="nucleotide sequence ID" value="NZ_JANUXW010000003.1"/>
</dbReference>
<keyword evidence="4 13" id="KW-0812">Transmembrane</keyword>
<comment type="function">
    <text evidence="13">Fluoride-specific ion channel. Important for reducing fluoride concentration in the cell, thus reducing its toxicity.</text>
</comment>
<dbReference type="PANTHER" id="PTHR28259:SF1">
    <property type="entry name" value="FLUORIDE EXPORT PROTEIN 1-RELATED"/>
    <property type="match status" value="1"/>
</dbReference>
<evidence type="ECO:0000256" key="8">
    <source>
        <dbReference type="ARBA" id="ARBA00023065"/>
    </source>
</evidence>
<feature type="binding site" evidence="13">
    <location>
        <position position="78"/>
    </location>
    <ligand>
        <name>Na(+)</name>
        <dbReference type="ChEBI" id="CHEBI:29101"/>
        <note>structural</note>
    </ligand>
</feature>
<evidence type="ECO:0000313" key="14">
    <source>
        <dbReference type="EMBL" id="MCS4533639.1"/>
    </source>
</evidence>
<evidence type="ECO:0000256" key="6">
    <source>
        <dbReference type="ARBA" id="ARBA00022989"/>
    </source>
</evidence>
<feature type="transmembrane region" description="Helical" evidence="13">
    <location>
        <begin position="67"/>
        <end position="90"/>
    </location>
</feature>
<evidence type="ECO:0000256" key="10">
    <source>
        <dbReference type="ARBA" id="ARBA00023303"/>
    </source>
</evidence>
<evidence type="ECO:0000256" key="7">
    <source>
        <dbReference type="ARBA" id="ARBA00023053"/>
    </source>
</evidence>
<comment type="subcellular location">
    <subcellularLocation>
        <location evidence="1 13">Cell membrane</location>
        <topology evidence="1 13">Multi-pass membrane protein</topology>
    </subcellularLocation>
</comment>
<feature type="transmembrane region" description="Helical" evidence="13">
    <location>
        <begin position="96"/>
        <end position="118"/>
    </location>
</feature>
<keyword evidence="8 13" id="KW-0406">Ion transport</keyword>
<accession>A0ABT2FD35</accession>
<keyword evidence="7 13" id="KW-0915">Sodium</keyword>
<comment type="catalytic activity">
    <reaction evidence="12">
        <text>fluoride(in) = fluoride(out)</text>
        <dbReference type="Rhea" id="RHEA:76159"/>
        <dbReference type="ChEBI" id="CHEBI:17051"/>
    </reaction>
    <physiologicalReaction direction="left-to-right" evidence="12">
        <dbReference type="Rhea" id="RHEA:76160"/>
    </physiologicalReaction>
</comment>
<gene>
    <name evidence="13 14" type="primary">crcB</name>
    <name evidence="13" type="synonym">fluC</name>
    <name evidence="14" type="ORF">NXS09_04910</name>
</gene>
<reference evidence="14" key="1">
    <citation type="submission" date="2022-08" db="EMBL/GenBank/DDBJ databases">
        <authorList>
            <person name="Volokhov D.V."/>
            <person name="Furtak V.A."/>
            <person name="Zagorodnyaya T.A."/>
        </authorList>
    </citation>
    <scope>NUCLEOTIDE SEQUENCE</scope>
    <source>
        <strain evidence="14">CSL10203-ORH2</strain>
    </source>
</reference>
<evidence type="ECO:0000256" key="13">
    <source>
        <dbReference type="HAMAP-Rule" id="MF_00454"/>
    </source>
</evidence>